<reference evidence="1 2" key="1">
    <citation type="submission" date="2018-06" db="EMBL/GenBank/DDBJ databases">
        <title>A transcriptomic atlas of mushroom development highlights an independent origin of complex multicellularity.</title>
        <authorList>
            <consortium name="DOE Joint Genome Institute"/>
            <person name="Krizsan K."/>
            <person name="Almasi E."/>
            <person name="Merenyi Z."/>
            <person name="Sahu N."/>
            <person name="Viragh M."/>
            <person name="Koszo T."/>
            <person name="Mondo S."/>
            <person name="Kiss B."/>
            <person name="Balint B."/>
            <person name="Kues U."/>
            <person name="Barry K."/>
            <person name="Hegedus J.C."/>
            <person name="Henrissat B."/>
            <person name="Johnson J."/>
            <person name="Lipzen A."/>
            <person name="Ohm R."/>
            <person name="Nagy I."/>
            <person name="Pangilinan J."/>
            <person name="Yan J."/>
            <person name="Xiong Y."/>
            <person name="Grigoriev I.V."/>
            <person name="Hibbett D.S."/>
            <person name="Nagy L.G."/>
        </authorList>
    </citation>
    <scope>NUCLEOTIDE SEQUENCE [LARGE SCALE GENOMIC DNA]</scope>
    <source>
        <strain evidence="1 2">SZMC22713</strain>
    </source>
</reference>
<dbReference type="Proteomes" id="UP000294933">
    <property type="component" value="Unassembled WGS sequence"/>
</dbReference>
<dbReference type="EMBL" id="ML170771">
    <property type="protein sequence ID" value="TDL13276.1"/>
    <property type="molecule type" value="Genomic_DNA"/>
</dbReference>
<dbReference type="AlphaFoldDB" id="A0A4Y7PDI0"/>
<evidence type="ECO:0000313" key="2">
    <source>
        <dbReference type="Proteomes" id="UP000294933"/>
    </source>
</evidence>
<protein>
    <submittedName>
        <fullName evidence="1">Uncharacterized protein</fullName>
    </submittedName>
</protein>
<organism evidence="1 2">
    <name type="scientific">Rickenella mellea</name>
    <dbReference type="NCBI Taxonomy" id="50990"/>
    <lineage>
        <taxon>Eukaryota</taxon>
        <taxon>Fungi</taxon>
        <taxon>Dikarya</taxon>
        <taxon>Basidiomycota</taxon>
        <taxon>Agaricomycotina</taxon>
        <taxon>Agaricomycetes</taxon>
        <taxon>Hymenochaetales</taxon>
        <taxon>Rickenellaceae</taxon>
        <taxon>Rickenella</taxon>
    </lineage>
</organism>
<dbReference type="VEuPathDB" id="FungiDB:BD410DRAFT_847121"/>
<proteinExistence type="predicted"/>
<accession>A0A4Y7PDI0</accession>
<name>A0A4Y7PDI0_9AGAM</name>
<evidence type="ECO:0000313" key="1">
    <source>
        <dbReference type="EMBL" id="TDL13276.1"/>
    </source>
</evidence>
<keyword evidence="2" id="KW-1185">Reference proteome</keyword>
<sequence>MSVENYLEGMEEEKRKFILSAITFENFETKVINPARFDVMQLSNIPSQGDQKTTQSKYLSIAGTTTPALCTITGSVKFSKLFNPPPLTNTKTEKSILKKVITINPIPQEFERYIACIGKALGINHFDFALYQGGVSIGTMTEQSGMSRFMGKDEPQQPNGRKPVVMSNVRSGFMKSGSTSGMWIRPFSDTVPVADLSNNLAFNFGSDFDEFKGRTDMNDAPVNAMVMVLHTVNAWRGKEGFNPWSISLNVISVLVLP</sequence>
<gene>
    <name evidence="1" type="ORF">BD410DRAFT_847121</name>
</gene>